<evidence type="ECO:0000313" key="3">
    <source>
        <dbReference type="Proteomes" id="UP001183817"/>
    </source>
</evidence>
<dbReference type="InterPro" id="IPR050765">
    <property type="entry name" value="Riboflavin_Biosynth_HTPR"/>
</dbReference>
<dbReference type="Pfam" id="PF01872">
    <property type="entry name" value="RibD_C"/>
    <property type="match status" value="1"/>
</dbReference>
<gene>
    <name evidence="2" type="ORF">J2S64_000251</name>
</gene>
<protein>
    <submittedName>
        <fullName evidence="2">Dihydrofolate reductase</fullName>
    </submittedName>
</protein>
<dbReference type="InterPro" id="IPR024072">
    <property type="entry name" value="DHFR-like_dom_sf"/>
</dbReference>
<evidence type="ECO:0000313" key="2">
    <source>
        <dbReference type="EMBL" id="MDR7356560.1"/>
    </source>
</evidence>
<dbReference type="SUPFAM" id="SSF53597">
    <property type="entry name" value="Dihydrofolate reductase-like"/>
    <property type="match status" value="1"/>
</dbReference>
<dbReference type="PANTHER" id="PTHR38011">
    <property type="entry name" value="DIHYDROFOLATE REDUCTASE FAMILY PROTEIN (AFU_ORTHOLOGUE AFUA_8G06820)"/>
    <property type="match status" value="1"/>
</dbReference>
<comment type="caution">
    <text evidence="2">The sequence shown here is derived from an EMBL/GenBank/DDBJ whole genome shotgun (WGS) entry which is preliminary data.</text>
</comment>
<dbReference type="InterPro" id="IPR002734">
    <property type="entry name" value="RibDG_C"/>
</dbReference>
<name>A0ABU2BD85_9MICC</name>
<dbReference type="RefSeq" id="WP_310287433.1">
    <property type="nucleotide sequence ID" value="NZ_BAAAWO010000001.1"/>
</dbReference>
<evidence type="ECO:0000259" key="1">
    <source>
        <dbReference type="Pfam" id="PF01872"/>
    </source>
</evidence>
<dbReference type="PANTHER" id="PTHR38011:SF11">
    <property type="entry name" value="2,5-DIAMINO-6-RIBOSYLAMINO-4(3H)-PYRIMIDINONE 5'-PHOSPHATE REDUCTASE"/>
    <property type="match status" value="1"/>
</dbReference>
<reference evidence="2 3" key="1">
    <citation type="submission" date="2023-07" db="EMBL/GenBank/DDBJ databases">
        <title>Sequencing the genomes of 1000 actinobacteria strains.</title>
        <authorList>
            <person name="Klenk H.-P."/>
        </authorList>
    </citation>
    <scope>NUCLEOTIDE SEQUENCE [LARGE SCALE GENOMIC DNA]</scope>
    <source>
        <strain evidence="2 3">DSM 20167</strain>
    </source>
</reference>
<feature type="domain" description="Bacterial bifunctional deaminase-reductase C-terminal" evidence="1">
    <location>
        <begin position="4"/>
        <end position="175"/>
    </location>
</feature>
<dbReference type="Proteomes" id="UP001183817">
    <property type="component" value="Unassembled WGS sequence"/>
</dbReference>
<keyword evidence="3" id="KW-1185">Reference proteome</keyword>
<organism evidence="2 3">
    <name type="scientific">Paeniglutamicibacter sulfureus</name>
    <dbReference type="NCBI Taxonomy" id="43666"/>
    <lineage>
        <taxon>Bacteria</taxon>
        <taxon>Bacillati</taxon>
        <taxon>Actinomycetota</taxon>
        <taxon>Actinomycetes</taxon>
        <taxon>Micrococcales</taxon>
        <taxon>Micrococcaceae</taxon>
        <taxon>Paeniglutamicibacter</taxon>
    </lineage>
</organism>
<dbReference type="EMBL" id="JAVDYI010000001">
    <property type="protein sequence ID" value="MDR7356560.1"/>
    <property type="molecule type" value="Genomic_DNA"/>
</dbReference>
<proteinExistence type="predicted"/>
<dbReference type="Gene3D" id="3.40.430.10">
    <property type="entry name" value="Dihydrofolate Reductase, subunit A"/>
    <property type="match status" value="1"/>
</dbReference>
<sequence length="185" mass="20263">MRRIINSTYVSLDGVVTNPQHWPSLPDPGDEKATIQQELIEQCDAVLLGKDTYLGFAGVWQGHSGDAFTDRINTMQKYVVSTTLRETTWDNTAIIANDVAAGIARIKVQPGKDILTYGFGRLAGTLMENGLLDEIRLWIHPFFLGNAPEAGLLIHHTDAARLRLSGSRTMANGTVIHSYAVENGS</sequence>
<accession>A0ABU2BD85</accession>